<dbReference type="Proteomes" id="UP000178179">
    <property type="component" value="Unassembled WGS sequence"/>
</dbReference>
<reference evidence="2 3" key="1">
    <citation type="journal article" date="2016" name="Nat. Commun.">
        <title>Thousands of microbial genomes shed light on interconnected biogeochemical processes in an aquifer system.</title>
        <authorList>
            <person name="Anantharaman K."/>
            <person name="Brown C.T."/>
            <person name="Hug L.A."/>
            <person name="Sharon I."/>
            <person name="Castelle C.J."/>
            <person name="Probst A.J."/>
            <person name="Thomas B.C."/>
            <person name="Singh A."/>
            <person name="Wilkins M.J."/>
            <person name="Karaoz U."/>
            <person name="Brodie E.L."/>
            <person name="Williams K.H."/>
            <person name="Hubbard S.S."/>
            <person name="Banfield J.F."/>
        </authorList>
    </citation>
    <scope>NUCLEOTIDE SEQUENCE [LARGE SCALE GENOMIC DNA]</scope>
</reference>
<evidence type="ECO:0000313" key="2">
    <source>
        <dbReference type="EMBL" id="OGY56415.1"/>
    </source>
</evidence>
<comment type="caution">
    <text evidence="2">The sequence shown here is derived from an EMBL/GenBank/DDBJ whole genome shotgun (WGS) entry which is preliminary data.</text>
</comment>
<name>A0A1G1YVL1_9BACT</name>
<keyword evidence="1" id="KW-0472">Membrane</keyword>
<proteinExistence type="predicted"/>
<feature type="transmembrane region" description="Helical" evidence="1">
    <location>
        <begin position="6"/>
        <end position="26"/>
    </location>
</feature>
<dbReference type="EMBL" id="MHIS01000015">
    <property type="protein sequence ID" value="OGY56415.1"/>
    <property type="molecule type" value="Genomic_DNA"/>
</dbReference>
<dbReference type="AlphaFoldDB" id="A0A1G1YVL1"/>
<keyword evidence="1" id="KW-1133">Transmembrane helix</keyword>
<evidence type="ECO:0000256" key="1">
    <source>
        <dbReference type="SAM" id="Phobius"/>
    </source>
</evidence>
<keyword evidence="1" id="KW-0812">Transmembrane</keyword>
<accession>A0A1G1YVL1</accession>
<protein>
    <submittedName>
        <fullName evidence="2">Uncharacterized protein</fullName>
    </submittedName>
</protein>
<organism evidence="2 3">
    <name type="scientific">Candidatus Colwellbacteria bacterium GWA2_46_10</name>
    <dbReference type="NCBI Taxonomy" id="1797684"/>
    <lineage>
        <taxon>Bacteria</taxon>
        <taxon>Candidatus Colwelliibacteriota</taxon>
    </lineage>
</organism>
<evidence type="ECO:0000313" key="3">
    <source>
        <dbReference type="Proteomes" id="UP000178179"/>
    </source>
</evidence>
<gene>
    <name evidence="2" type="ORF">A2119_02135</name>
</gene>
<sequence length="126" mass="13817">MNKKMVLGGFVGAVIIVAALGVYLIVPMPISGGYMAITTVTDQFFVGRAYRTPFSKFIELREPFLLQAITDAETNTATPQLVDLSVDSYWMPKKVFIHIDNIVSKGEVSPESLIATKIAEYKAATK</sequence>